<dbReference type="PRINTS" id="PR01347">
    <property type="entry name" value="EPHRIN"/>
</dbReference>
<dbReference type="SUPFAM" id="SSF49503">
    <property type="entry name" value="Cupredoxins"/>
    <property type="match status" value="1"/>
</dbReference>
<accession>B3N058</accession>
<keyword evidence="5" id="KW-0325">Glycoprotein</keyword>
<dbReference type="CTD" id="43799"/>
<reference evidence="10 11" key="1">
    <citation type="journal article" date="2007" name="Nature">
        <title>Evolution of genes and genomes on the Drosophila phylogeny.</title>
        <authorList>
            <consortium name="Drosophila 12 Genomes Consortium"/>
            <person name="Clark A.G."/>
            <person name="Eisen M.B."/>
            <person name="Smith D.R."/>
            <person name="Bergman C.M."/>
            <person name="Oliver B."/>
            <person name="Markow T.A."/>
            <person name="Kaufman T.C."/>
            <person name="Kellis M."/>
            <person name="Gelbart W."/>
            <person name="Iyer V.N."/>
            <person name="Pollard D.A."/>
            <person name="Sackton T.B."/>
            <person name="Larracuente A.M."/>
            <person name="Singh N.D."/>
            <person name="Abad J.P."/>
            <person name="Abt D.N."/>
            <person name="Adryan B."/>
            <person name="Aguade M."/>
            <person name="Akashi H."/>
            <person name="Anderson W.W."/>
            <person name="Aquadro C.F."/>
            <person name="Ardell D.H."/>
            <person name="Arguello R."/>
            <person name="Artieri C.G."/>
            <person name="Barbash D.A."/>
            <person name="Barker D."/>
            <person name="Barsanti P."/>
            <person name="Batterham P."/>
            <person name="Batzoglou S."/>
            <person name="Begun D."/>
            <person name="Bhutkar A."/>
            <person name="Blanco E."/>
            <person name="Bosak S.A."/>
            <person name="Bradley R.K."/>
            <person name="Brand A.D."/>
            <person name="Brent M.R."/>
            <person name="Brooks A.N."/>
            <person name="Brown R.H."/>
            <person name="Butlin R.K."/>
            <person name="Caggese C."/>
            <person name="Calvi B.R."/>
            <person name="Bernardo de Carvalho A."/>
            <person name="Caspi A."/>
            <person name="Castrezana S."/>
            <person name="Celniker S.E."/>
            <person name="Chang J.L."/>
            <person name="Chapple C."/>
            <person name="Chatterji S."/>
            <person name="Chinwalla A."/>
            <person name="Civetta A."/>
            <person name="Clifton S.W."/>
            <person name="Comeron J.M."/>
            <person name="Costello J.C."/>
            <person name="Coyne J.A."/>
            <person name="Daub J."/>
            <person name="David R.G."/>
            <person name="Delcher A.L."/>
            <person name="Delehaunty K."/>
            <person name="Do C.B."/>
            <person name="Ebling H."/>
            <person name="Edwards K."/>
            <person name="Eickbush T."/>
            <person name="Evans J.D."/>
            <person name="Filipski A."/>
            <person name="Findeiss S."/>
            <person name="Freyhult E."/>
            <person name="Fulton L."/>
            <person name="Fulton R."/>
            <person name="Garcia A.C."/>
            <person name="Gardiner A."/>
            <person name="Garfield D.A."/>
            <person name="Garvin B.E."/>
            <person name="Gibson G."/>
            <person name="Gilbert D."/>
            <person name="Gnerre S."/>
            <person name="Godfrey J."/>
            <person name="Good R."/>
            <person name="Gotea V."/>
            <person name="Gravely B."/>
            <person name="Greenberg A.J."/>
            <person name="Griffiths-Jones S."/>
            <person name="Gross S."/>
            <person name="Guigo R."/>
            <person name="Gustafson E.A."/>
            <person name="Haerty W."/>
            <person name="Hahn M.W."/>
            <person name="Halligan D.L."/>
            <person name="Halpern A.L."/>
            <person name="Halter G.M."/>
            <person name="Han M.V."/>
            <person name="Heger A."/>
            <person name="Hillier L."/>
            <person name="Hinrichs A.S."/>
            <person name="Holmes I."/>
            <person name="Hoskins R.A."/>
            <person name="Hubisz M.J."/>
            <person name="Hultmark D."/>
            <person name="Huntley M.A."/>
            <person name="Jaffe D.B."/>
            <person name="Jagadeeshan S."/>
            <person name="Jeck W.R."/>
            <person name="Johnson J."/>
            <person name="Jones C.D."/>
            <person name="Jordan W.C."/>
            <person name="Karpen G.H."/>
            <person name="Kataoka E."/>
            <person name="Keightley P.D."/>
            <person name="Kheradpour P."/>
            <person name="Kirkness E.F."/>
            <person name="Koerich L.B."/>
            <person name="Kristiansen K."/>
            <person name="Kudrna D."/>
            <person name="Kulathinal R.J."/>
            <person name="Kumar S."/>
            <person name="Kwok R."/>
            <person name="Lander E."/>
            <person name="Langley C.H."/>
            <person name="Lapoint R."/>
            <person name="Lazzaro B.P."/>
            <person name="Lee S.J."/>
            <person name="Levesque L."/>
            <person name="Li R."/>
            <person name="Lin C.F."/>
            <person name="Lin M.F."/>
            <person name="Lindblad-Toh K."/>
            <person name="Llopart A."/>
            <person name="Long M."/>
            <person name="Low L."/>
            <person name="Lozovsky E."/>
            <person name="Lu J."/>
            <person name="Luo M."/>
            <person name="Machado C.A."/>
            <person name="Makalowski W."/>
            <person name="Marzo M."/>
            <person name="Matsuda M."/>
            <person name="Matzkin L."/>
            <person name="McAllister B."/>
            <person name="McBride C.S."/>
            <person name="McKernan B."/>
            <person name="McKernan K."/>
            <person name="Mendez-Lago M."/>
            <person name="Minx P."/>
            <person name="Mollenhauer M.U."/>
            <person name="Montooth K."/>
            <person name="Mount S.M."/>
            <person name="Mu X."/>
            <person name="Myers E."/>
            <person name="Negre B."/>
            <person name="Newfeld S."/>
            <person name="Nielsen R."/>
            <person name="Noor M.A."/>
            <person name="O'Grady P."/>
            <person name="Pachter L."/>
            <person name="Papaceit M."/>
            <person name="Parisi M.J."/>
            <person name="Parisi M."/>
            <person name="Parts L."/>
            <person name="Pedersen J.S."/>
            <person name="Pesole G."/>
            <person name="Phillippy A.M."/>
            <person name="Ponting C.P."/>
            <person name="Pop M."/>
            <person name="Porcelli D."/>
            <person name="Powell J.R."/>
            <person name="Prohaska S."/>
            <person name="Pruitt K."/>
            <person name="Puig M."/>
            <person name="Quesneville H."/>
            <person name="Ram K.R."/>
            <person name="Rand D."/>
            <person name="Rasmussen M.D."/>
            <person name="Reed L.K."/>
            <person name="Reenan R."/>
            <person name="Reily A."/>
            <person name="Remington K.A."/>
            <person name="Rieger T.T."/>
            <person name="Ritchie M.G."/>
            <person name="Robin C."/>
            <person name="Rogers Y.H."/>
            <person name="Rohde C."/>
            <person name="Rozas J."/>
            <person name="Rubenfield M.J."/>
            <person name="Ruiz A."/>
            <person name="Russo S."/>
            <person name="Salzberg S.L."/>
            <person name="Sanchez-Gracia A."/>
            <person name="Saranga D.J."/>
            <person name="Sato H."/>
            <person name="Schaeffer S.W."/>
            <person name="Schatz M.C."/>
            <person name="Schlenke T."/>
            <person name="Schwartz R."/>
            <person name="Segarra C."/>
            <person name="Singh R.S."/>
            <person name="Sirot L."/>
            <person name="Sirota M."/>
            <person name="Sisneros N.B."/>
            <person name="Smith C.D."/>
            <person name="Smith T.F."/>
            <person name="Spieth J."/>
            <person name="Stage D.E."/>
            <person name="Stark A."/>
            <person name="Stephan W."/>
            <person name="Strausberg R.L."/>
            <person name="Strempel S."/>
            <person name="Sturgill D."/>
            <person name="Sutton G."/>
            <person name="Sutton G.G."/>
            <person name="Tao W."/>
            <person name="Teichmann S."/>
            <person name="Tobari Y.N."/>
            <person name="Tomimura Y."/>
            <person name="Tsolas J.M."/>
            <person name="Valente V.L."/>
            <person name="Venter E."/>
            <person name="Venter J.C."/>
            <person name="Vicario S."/>
            <person name="Vieira F.G."/>
            <person name="Vilella A.J."/>
            <person name="Villasante A."/>
            <person name="Walenz B."/>
            <person name="Wang J."/>
            <person name="Wasserman M."/>
            <person name="Watts T."/>
            <person name="Wilson D."/>
            <person name="Wilson R.K."/>
            <person name="Wing R.A."/>
            <person name="Wolfner M.F."/>
            <person name="Wong A."/>
            <person name="Wong G.K."/>
            <person name="Wu C.I."/>
            <person name="Wu G."/>
            <person name="Yamamoto D."/>
            <person name="Yang H.P."/>
            <person name="Yang S.P."/>
            <person name="Yorke J.A."/>
            <person name="Yoshida K."/>
            <person name="Zdobnov E."/>
            <person name="Zhang P."/>
            <person name="Zhang Y."/>
            <person name="Zimin A.V."/>
            <person name="Baldwin J."/>
            <person name="Abdouelleil A."/>
            <person name="Abdulkadir J."/>
            <person name="Abebe A."/>
            <person name="Abera B."/>
            <person name="Abreu J."/>
            <person name="Acer S.C."/>
            <person name="Aftuck L."/>
            <person name="Alexander A."/>
            <person name="An P."/>
            <person name="Anderson E."/>
            <person name="Anderson S."/>
            <person name="Arachi H."/>
            <person name="Azer M."/>
            <person name="Bachantsang P."/>
            <person name="Barry A."/>
            <person name="Bayul T."/>
            <person name="Berlin A."/>
            <person name="Bessette D."/>
            <person name="Bloom T."/>
            <person name="Blye J."/>
            <person name="Boguslavskiy L."/>
            <person name="Bonnet C."/>
            <person name="Boukhgalter B."/>
            <person name="Bourzgui I."/>
            <person name="Brown A."/>
            <person name="Cahill P."/>
            <person name="Channer S."/>
            <person name="Cheshatsang Y."/>
            <person name="Chuda L."/>
            <person name="Citroen M."/>
            <person name="Collymore A."/>
            <person name="Cooke P."/>
            <person name="Costello M."/>
            <person name="D'Aco K."/>
            <person name="Daza R."/>
            <person name="De Haan G."/>
            <person name="DeGray S."/>
            <person name="DeMaso C."/>
            <person name="Dhargay N."/>
            <person name="Dooley K."/>
            <person name="Dooley E."/>
            <person name="Doricent M."/>
            <person name="Dorje P."/>
            <person name="Dorjee K."/>
            <person name="Dupes A."/>
            <person name="Elong R."/>
            <person name="Falk J."/>
            <person name="Farina A."/>
            <person name="Faro S."/>
            <person name="Ferguson D."/>
            <person name="Fisher S."/>
            <person name="Foley C.D."/>
            <person name="Franke A."/>
            <person name="Friedrich D."/>
            <person name="Gadbois L."/>
            <person name="Gearin G."/>
            <person name="Gearin C.R."/>
            <person name="Giannoukos G."/>
            <person name="Goode T."/>
            <person name="Graham J."/>
            <person name="Grandbois E."/>
            <person name="Grewal S."/>
            <person name="Gyaltsen K."/>
            <person name="Hafez N."/>
            <person name="Hagos B."/>
            <person name="Hall J."/>
            <person name="Henson C."/>
            <person name="Hollinger A."/>
            <person name="Honan T."/>
            <person name="Huard M.D."/>
            <person name="Hughes L."/>
            <person name="Hurhula B."/>
            <person name="Husby M.E."/>
            <person name="Kamat A."/>
            <person name="Kanga B."/>
            <person name="Kashin S."/>
            <person name="Khazanovich D."/>
            <person name="Kisner P."/>
            <person name="Lance K."/>
            <person name="Lara M."/>
            <person name="Lee W."/>
            <person name="Lennon N."/>
            <person name="Letendre F."/>
            <person name="LeVine R."/>
            <person name="Lipovsky A."/>
            <person name="Liu X."/>
            <person name="Liu J."/>
            <person name="Liu S."/>
            <person name="Lokyitsang T."/>
            <person name="Lokyitsang Y."/>
            <person name="Lubonja R."/>
            <person name="Lui A."/>
            <person name="MacDonald P."/>
            <person name="Magnisalis V."/>
            <person name="Maru K."/>
            <person name="Matthews C."/>
            <person name="McCusker W."/>
            <person name="McDonough S."/>
            <person name="Mehta T."/>
            <person name="Meldrim J."/>
            <person name="Meneus L."/>
            <person name="Mihai O."/>
            <person name="Mihalev A."/>
            <person name="Mihova T."/>
            <person name="Mittelman R."/>
            <person name="Mlenga V."/>
            <person name="Montmayeur A."/>
            <person name="Mulrain L."/>
            <person name="Navidi A."/>
            <person name="Naylor J."/>
            <person name="Negash T."/>
            <person name="Nguyen T."/>
            <person name="Nguyen N."/>
            <person name="Nicol R."/>
            <person name="Norbu C."/>
            <person name="Norbu N."/>
            <person name="Novod N."/>
            <person name="O'Neill B."/>
            <person name="Osman S."/>
            <person name="Markiewicz E."/>
            <person name="Oyono O.L."/>
            <person name="Patti C."/>
            <person name="Phunkhang P."/>
            <person name="Pierre F."/>
            <person name="Priest M."/>
            <person name="Raghuraman S."/>
            <person name="Rege F."/>
            <person name="Reyes R."/>
            <person name="Rise C."/>
            <person name="Rogov P."/>
            <person name="Ross K."/>
            <person name="Ryan E."/>
            <person name="Settipalli S."/>
            <person name="Shea T."/>
            <person name="Sherpa N."/>
            <person name="Shi L."/>
            <person name="Shih D."/>
            <person name="Sparrow T."/>
            <person name="Spaulding J."/>
            <person name="Stalker J."/>
            <person name="Stange-Thomann N."/>
            <person name="Stavropoulos S."/>
            <person name="Stone C."/>
            <person name="Strader C."/>
            <person name="Tesfaye S."/>
            <person name="Thomson T."/>
            <person name="Thoulutsang Y."/>
            <person name="Thoulutsang D."/>
            <person name="Topham K."/>
            <person name="Topping I."/>
            <person name="Tsamla T."/>
            <person name="Vassiliev H."/>
            <person name="Vo A."/>
            <person name="Wangchuk T."/>
            <person name="Wangdi T."/>
            <person name="Weiand M."/>
            <person name="Wilkinson J."/>
            <person name="Wilson A."/>
            <person name="Yadav S."/>
            <person name="Young G."/>
            <person name="Yu Q."/>
            <person name="Zembek L."/>
            <person name="Zhong D."/>
            <person name="Zimmer A."/>
            <person name="Zwirko Z."/>
            <person name="Jaffe D.B."/>
            <person name="Alvarez P."/>
            <person name="Brockman W."/>
            <person name="Butler J."/>
            <person name="Chin C."/>
            <person name="Gnerre S."/>
            <person name="Grabherr M."/>
            <person name="Kleber M."/>
            <person name="Mauceli E."/>
            <person name="MacCallum I."/>
        </authorList>
    </citation>
    <scope>NUCLEOTIDE SEQUENCE [LARGE SCALE GENOMIC DNA]</scope>
    <source>
        <strain evidence="11">Tucson 14024-0371.13</strain>
    </source>
</reference>
<keyword evidence="4" id="KW-1015">Disulfide bond</keyword>
<protein>
    <recommendedName>
        <fullName evidence="9">Ephrin RBD domain-containing protein</fullName>
    </recommendedName>
</protein>
<dbReference type="GO" id="GO:0007411">
    <property type="term" value="P:axon guidance"/>
    <property type="evidence" value="ECO:0007669"/>
    <property type="project" value="TreeGrafter"/>
</dbReference>
<dbReference type="FunFam" id="2.60.40.420:FF:000054">
    <property type="entry name" value="Uncharacterized protein, isoform A"/>
    <property type="match status" value="1"/>
</dbReference>
<comment type="caution">
    <text evidence="6">Lacks conserved residue(s) required for the propagation of feature annotation.</text>
</comment>
<evidence type="ECO:0000256" key="4">
    <source>
        <dbReference type="ARBA" id="ARBA00023157"/>
    </source>
</evidence>
<evidence type="ECO:0000256" key="1">
    <source>
        <dbReference type="ARBA" id="ARBA00004370"/>
    </source>
</evidence>
<feature type="domain" description="Ephrin RBD" evidence="9">
    <location>
        <begin position="241"/>
        <end position="384"/>
    </location>
</feature>
<comment type="similarity">
    <text evidence="6 7">Belongs to the ephrin family.</text>
</comment>
<evidence type="ECO:0000256" key="7">
    <source>
        <dbReference type="RuleBase" id="RU004375"/>
    </source>
</evidence>
<dbReference type="GeneID" id="6502483"/>
<dbReference type="GO" id="GO:0048013">
    <property type="term" value="P:ephrin receptor signaling pathway"/>
    <property type="evidence" value="ECO:0007669"/>
    <property type="project" value="TreeGrafter"/>
</dbReference>
<evidence type="ECO:0000256" key="6">
    <source>
        <dbReference type="PROSITE-ProRule" id="PRU00884"/>
    </source>
</evidence>
<comment type="subcellular location">
    <subcellularLocation>
        <location evidence="1">Membrane</location>
    </subcellularLocation>
</comment>
<name>B3N058_DROAN</name>
<keyword evidence="11" id="KW-1185">Reference proteome</keyword>
<dbReference type="OrthoDB" id="6250301at2759"/>
<dbReference type="InterPro" id="IPR001799">
    <property type="entry name" value="Ephrin_RBD"/>
</dbReference>
<keyword evidence="3 7" id="KW-0472">Membrane</keyword>
<dbReference type="InterPro" id="IPR031328">
    <property type="entry name" value="Ephrin"/>
</dbReference>
<dbReference type="STRING" id="7217.B3N058"/>
<dbReference type="PANTHER" id="PTHR11304">
    <property type="entry name" value="EPHRIN"/>
    <property type="match status" value="1"/>
</dbReference>
<dbReference type="AlphaFoldDB" id="B3N058"/>
<dbReference type="EMBL" id="CH902639">
    <property type="protein sequence ID" value="EDV33566.2"/>
    <property type="molecule type" value="Genomic_DNA"/>
</dbReference>
<proteinExistence type="inferred from homology"/>
<sequence>MPERLKELHFSVSWTHSQSHSQIQLNTKSEDLKKIPGAQDVNPCCSILGFNNSVAIKNELVGVTICKRRRFQKHQQIHRVKIYNGCPVNIKVCISTTMLSIRNQVPKASNNQQPAMHRKSKSKSKFKDFKKLSLEQSHEEMQKTANHIYSLKQSKESCPVASVKVDFNTSNDFPEMKNTTKGPLFKKKRKICHSKHSASRSSVIRCKMLIPLPTLGATSFVTLLALICMETILLSTMSSCAKTFYMHWNTSNSIFRIDNTDHIIDVNKGNLAFEFDQVHIICPVYEPGTFDNETEKYIIYNVSKVEYETCRITNADPRVIAICDKPQKLMFFTITFRPFTPQPGGLEFLPGNDYYFISTSSKDDLYRRIGGRCSTNNMKVVFKVCCASEEKTKNTTTSKSVGITDTSNVSSYDVGHNYLNGKNIGLGSNIGISGVSSGIVPPFSINPPNGNSDVNSNSIGPSINTNLDKFNRIPIQPNIIGNNIGTNSNGEVNVASNAGILPAPGHGSINMLQPGRGGINIPYPGHHHIQTGIRINNVPTHHSYPPHKGNPNSNSNDDHHYEKHPNEVVKNEELTYNSGSSSRKCRIYSIWIRLFSWLSLTLPSFCCMAAHWISSPVALSIAAVLGMHYIAGKAIITPQLYRSENILCTPSCINNFRVSSTATNKYVC</sequence>
<feature type="region of interest" description="Disordered" evidence="8">
    <location>
        <begin position="106"/>
        <end position="127"/>
    </location>
</feature>
<evidence type="ECO:0000256" key="5">
    <source>
        <dbReference type="ARBA" id="ARBA00023180"/>
    </source>
</evidence>
<dbReference type="FunCoup" id="B3N058">
    <property type="interactions" value="76"/>
</dbReference>
<evidence type="ECO:0000313" key="10">
    <source>
        <dbReference type="EMBL" id="EDV33566.2"/>
    </source>
</evidence>
<evidence type="ECO:0000256" key="2">
    <source>
        <dbReference type="ARBA" id="ARBA00022729"/>
    </source>
</evidence>
<dbReference type="Pfam" id="PF00812">
    <property type="entry name" value="Ephrin"/>
    <property type="match status" value="1"/>
</dbReference>
<dbReference type="Proteomes" id="UP000007801">
    <property type="component" value="Unassembled WGS sequence"/>
</dbReference>
<dbReference type="eggNOG" id="KOG3858">
    <property type="taxonomic scope" value="Eukaryota"/>
</dbReference>
<evidence type="ECO:0000256" key="3">
    <source>
        <dbReference type="ARBA" id="ARBA00023136"/>
    </source>
</evidence>
<dbReference type="HOGENOM" id="CLU_819561_0_0_1"/>
<dbReference type="SMR" id="B3N058"/>
<feature type="region of interest" description="Disordered" evidence="8">
    <location>
        <begin position="537"/>
        <end position="562"/>
    </location>
</feature>
<dbReference type="KEGG" id="dan:6502483"/>
<dbReference type="PANTHER" id="PTHR11304:SF29">
    <property type="entry name" value="EPHRIN"/>
    <property type="match status" value="1"/>
</dbReference>
<gene>
    <name evidence="10" type="primary">Dana\GF19736</name>
    <name evidence="10" type="synonym">dana_GLEANR_22141</name>
    <name evidence="10" type="ORF">GF19736</name>
</gene>
<dbReference type="Gene3D" id="2.60.40.420">
    <property type="entry name" value="Cupredoxins - blue copper proteins"/>
    <property type="match status" value="1"/>
</dbReference>
<dbReference type="InterPro" id="IPR008972">
    <property type="entry name" value="Cupredoxin"/>
</dbReference>
<dbReference type="GO" id="GO:0046875">
    <property type="term" value="F:ephrin receptor binding"/>
    <property type="evidence" value="ECO:0007669"/>
    <property type="project" value="TreeGrafter"/>
</dbReference>
<keyword evidence="2" id="KW-0732">Signal</keyword>
<dbReference type="GO" id="GO:0005886">
    <property type="term" value="C:plasma membrane"/>
    <property type="evidence" value="ECO:0007669"/>
    <property type="project" value="TreeGrafter"/>
</dbReference>
<organism evidence="10 11">
    <name type="scientific">Drosophila ananassae</name>
    <name type="common">Fruit fly</name>
    <dbReference type="NCBI Taxonomy" id="7217"/>
    <lineage>
        <taxon>Eukaryota</taxon>
        <taxon>Metazoa</taxon>
        <taxon>Ecdysozoa</taxon>
        <taxon>Arthropoda</taxon>
        <taxon>Hexapoda</taxon>
        <taxon>Insecta</taxon>
        <taxon>Pterygota</taxon>
        <taxon>Neoptera</taxon>
        <taxon>Endopterygota</taxon>
        <taxon>Diptera</taxon>
        <taxon>Brachycera</taxon>
        <taxon>Muscomorpha</taxon>
        <taxon>Ephydroidea</taxon>
        <taxon>Drosophilidae</taxon>
        <taxon>Drosophila</taxon>
        <taxon>Sophophora</taxon>
    </lineage>
</organism>
<evidence type="ECO:0000313" key="11">
    <source>
        <dbReference type="Proteomes" id="UP000007801"/>
    </source>
</evidence>
<dbReference type="CDD" id="cd02675">
    <property type="entry name" value="Ephrin_ectodomain"/>
    <property type="match status" value="1"/>
</dbReference>
<evidence type="ECO:0000259" key="9">
    <source>
        <dbReference type="PROSITE" id="PS51551"/>
    </source>
</evidence>
<dbReference type="PROSITE" id="PS51551">
    <property type="entry name" value="EPHRIN_RBD_2"/>
    <property type="match status" value="1"/>
</dbReference>
<evidence type="ECO:0000256" key="8">
    <source>
        <dbReference type="SAM" id="MobiDB-lite"/>
    </source>
</evidence>
<dbReference type="InParanoid" id="B3N058"/>